<sequence length="289" mass="31112">MESTPSPAPLALRAWSTPARVGAVVLQAIAVLNVLYVAAHLVYDILEGTETAPPRTVALGLTLFSGVPLLLVGALRHLGRATLEVLPETLALVRGGTRFEIPLTSIKTVQPWRLPFPGGGVSLRMSSGRTFRHHLEASKPSALLAALTSVLPVEAAPPRSGALAYVTARSQLGRRGWVFLGIKHGLAPLVLTVITFRLHQMIVFGSPFGQYRLFGLASYLKTFADFWMGTAGGLLVYASVWRVLTEALALPITVAVPRWASGIRRGVEGICFVAYFVLVPGFVLFRLLL</sequence>
<evidence type="ECO:0000256" key="1">
    <source>
        <dbReference type="SAM" id="Phobius"/>
    </source>
</evidence>
<keyword evidence="3" id="KW-1185">Reference proteome</keyword>
<accession>A0A0K1ESQ1</accession>
<feature type="transmembrane region" description="Helical" evidence="1">
    <location>
        <begin position="266"/>
        <end position="288"/>
    </location>
</feature>
<dbReference type="OrthoDB" id="5526559at2"/>
<protein>
    <submittedName>
        <fullName evidence="2">Uncharacterized protein</fullName>
    </submittedName>
</protein>
<dbReference type="STRING" id="52.CMC5_078730"/>
<feature type="transmembrane region" description="Helical" evidence="1">
    <location>
        <begin position="177"/>
        <end position="198"/>
    </location>
</feature>
<keyword evidence="1" id="KW-1133">Transmembrane helix</keyword>
<proteinExistence type="predicted"/>
<keyword evidence="1" id="KW-0472">Membrane</keyword>
<dbReference type="RefSeq" id="WP_050435074.1">
    <property type="nucleotide sequence ID" value="NZ_CP012159.1"/>
</dbReference>
<feature type="transmembrane region" description="Helical" evidence="1">
    <location>
        <begin position="226"/>
        <end position="245"/>
    </location>
</feature>
<organism evidence="2 3">
    <name type="scientific">Chondromyces crocatus</name>
    <dbReference type="NCBI Taxonomy" id="52"/>
    <lineage>
        <taxon>Bacteria</taxon>
        <taxon>Pseudomonadati</taxon>
        <taxon>Myxococcota</taxon>
        <taxon>Polyangia</taxon>
        <taxon>Polyangiales</taxon>
        <taxon>Polyangiaceae</taxon>
        <taxon>Chondromyces</taxon>
    </lineage>
</organism>
<keyword evidence="1" id="KW-0812">Transmembrane</keyword>
<dbReference type="Proteomes" id="UP000067626">
    <property type="component" value="Chromosome"/>
</dbReference>
<dbReference type="KEGG" id="ccro:CMC5_078730"/>
<evidence type="ECO:0000313" key="2">
    <source>
        <dbReference type="EMBL" id="AKT43638.1"/>
    </source>
</evidence>
<feature type="transmembrane region" description="Helical" evidence="1">
    <location>
        <begin position="21"/>
        <end position="43"/>
    </location>
</feature>
<dbReference type="AlphaFoldDB" id="A0A0K1ESQ1"/>
<gene>
    <name evidence="2" type="ORF">CMC5_078730</name>
</gene>
<evidence type="ECO:0000313" key="3">
    <source>
        <dbReference type="Proteomes" id="UP000067626"/>
    </source>
</evidence>
<dbReference type="EMBL" id="CP012159">
    <property type="protein sequence ID" value="AKT43638.1"/>
    <property type="molecule type" value="Genomic_DNA"/>
</dbReference>
<feature type="transmembrane region" description="Helical" evidence="1">
    <location>
        <begin position="55"/>
        <end position="75"/>
    </location>
</feature>
<reference evidence="2 3" key="1">
    <citation type="submission" date="2015-07" db="EMBL/GenBank/DDBJ databases">
        <title>Genome analysis of myxobacterium Chondromyces crocatus Cm c5 reveals a high potential for natural compound synthesis and the genetic basis for the loss of fruiting body formation.</title>
        <authorList>
            <person name="Zaburannyi N."/>
            <person name="Bunk B."/>
            <person name="Maier J."/>
            <person name="Overmann J."/>
            <person name="Mueller R."/>
        </authorList>
    </citation>
    <scope>NUCLEOTIDE SEQUENCE [LARGE SCALE GENOMIC DNA]</scope>
    <source>
        <strain evidence="2 3">Cm c5</strain>
    </source>
</reference>
<name>A0A0K1ESQ1_CHOCO</name>